<evidence type="ECO:0000313" key="4">
    <source>
        <dbReference type="Proteomes" id="UP000734854"/>
    </source>
</evidence>
<sequence length="434" mass="48216">MSSLILVIIPNRPFLFSRASPDPFFLPQPFLSPERAPTISSSSRPFLSPVARDSSSLIPAPSLLRRDSLDAAQNAPTLPSFRRCESSLLPAPIIAVDLFFDLIQNYIVDMKHLGSSGFAEGGHSIEDNVNFAEGDMKLETFSMQPKRIEHLPVLETPVDDCSSSGRPLCRETRDTHSDRLRRQISARGRLPVTFRQSDGHPIGPNAASFMTELGLSAAFDISFQEGSSSVMKETDRLMSARYRDNRSKMHNHYKKLSHLPPAERRQHIPIEFCETQDDWDYMCTLFESEAFQITHSITNDDMVRLRDECILSQNSEDVIDVFQIADTVYDQVLGTRSGYIRGLGSGPKPVRSTSSDATSSSRSTNAALRERLESTQDELASTKIQLANTQDELASIKSRQDKFEQILNRLAPGALDSLIHASSSTPPPPPPPPS</sequence>
<dbReference type="PANTHER" id="PTHR33499">
    <property type="entry name" value="OS12G0282400 PROTEIN-RELATED"/>
    <property type="match status" value="1"/>
</dbReference>
<dbReference type="Proteomes" id="UP000734854">
    <property type="component" value="Unassembled WGS sequence"/>
</dbReference>
<dbReference type="EMBL" id="JACMSC010000002">
    <property type="protein sequence ID" value="KAG6533548.1"/>
    <property type="molecule type" value="Genomic_DNA"/>
</dbReference>
<feature type="compositionally biased region" description="Low complexity" evidence="2">
    <location>
        <begin position="351"/>
        <end position="365"/>
    </location>
</feature>
<evidence type="ECO:0000256" key="1">
    <source>
        <dbReference type="SAM" id="Coils"/>
    </source>
</evidence>
<dbReference type="PANTHER" id="PTHR33499:SF11">
    <property type="entry name" value="NO APICAL MERISTEM-ASSOCIATED C-TERMINAL DOMAIN-CONTAINING PROTEIN"/>
    <property type="match status" value="1"/>
</dbReference>
<gene>
    <name evidence="3" type="ORF">ZIOFF_007423</name>
</gene>
<feature type="coiled-coil region" evidence="1">
    <location>
        <begin position="365"/>
        <end position="399"/>
    </location>
</feature>
<evidence type="ECO:0000256" key="2">
    <source>
        <dbReference type="SAM" id="MobiDB-lite"/>
    </source>
</evidence>
<keyword evidence="1" id="KW-0175">Coiled coil</keyword>
<organism evidence="3 4">
    <name type="scientific">Zingiber officinale</name>
    <name type="common">Ginger</name>
    <name type="synonym">Amomum zingiber</name>
    <dbReference type="NCBI Taxonomy" id="94328"/>
    <lineage>
        <taxon>Eukaryota</taxon>
        <taxon>Viridiplantae</taxon>
        <taxon>Streptophyta</taxon>
        <taxon>Embryophyta</taxon>
        <taxon>Tracheophyta</taxon>
        <taxon>Spermatophyta</taxon>
        <taxon>Magnoliopsida</taxon>
        <taxon>Liliopsida</taxon>
        <taxon>Zingiberales</taxon>
        <taxon>Zingiberaceae</taxon>
        <taxon>Zingiber</taxon>
    </lineage>
</organism>
<protein>
    <submittedName>
        <fullName evidence="3">Uncharacterized protein</fullName>
    </submittedName>
</protein>
<comment type="caution">
    <text evidence="3">The sequence shown here is derived from an EMBL/GenBank/DDBJ whole genome shotgun (WGS) entry which is preliminary data.</text>
</comment>
<reference evidence="3 4" key="1">
    <citation type="submission" date="2020-08" db="EMBL/GenBank/DDBJ databases">
        <title>Plant Genome Project.</title>
        <authorList>
            <person name="Zhang R.-G."/>
        </authorList>
    </citation>
    <scope>NUCLEOTIDE SEQUENCE [LARGE SCALE GENOMIC DNA]</scope>
    <source>
        <tissue evidence="3">Rhizome</tissue>
    </source>
</reference>
<name>A0A8J5M5S5_ZINOF</name>
<evidence type="ECO:0000313" key="3">
    <source>
        <dbReference type="EMBL" id="KAG6533548.1"/>
    </source>
</evidence>
<accession>A0A8J5M5S5</accession>
<dbReference type="AlphaFoldDB" id="A0A8J5M5S5"/>
<proteinExistence type="predicted"/>
<feature type="region of interest" description="Disordered" evidence="2">
    <location>
        <begin position="341"/>
        <end position="365"/>
    </location>
</feature>
<keyword evidence="4" id="KW-1185">Reference proteome</keyword>